<comment type="caution">
    <text evidence="1">The sequence shown here is derived from an EMBL/GenBank/DDBJ whole genome shotgun (WGS) entry which is preliminary data.</text>
</comment>
<evidence type="ECO:0000313" key="2">
    <source>
        <dbReference type="Proteomes" id="UP000774000"/>
    </source>
</evidence>
<dbReference type="InterPro" id="IPR029470">
    <property type="entry name" value="PDDEXK_4"/>
</dbReference>
<organism evidence="1 2">
    <name type="scientific">Halanaerobacter jeridensis</name>
    <dbReference type="NCBI Taxonomy" id="706427"/>
    <lineage>
        <taxon>Bacteria</taxon>
        <taxon>Bacillati</taxon>
        <taxon>Bacillota</taxon>
        <taxon>Clostridia</taxon>
        <taxon>Halanaerobiales</taxon>
        <taxon>Halobacteroidaceae</taxon>
        <taxon>Halanaerobacter</taxon>
    </lineage>
</organism>
<sequence>MNIFKVLASGKNSLREEFVSAYFAYLLSPKMDHGLGFVLLKMIVKKIREVQNLPELSDLVDELQNDFRTDLFDESKNNNFNLELEYKYNKQGGIGYIDIVLSINKWYIIIENKINSSSCTDGQVYEQYLGFKETLEKKDIEEHNILILYLVPAISSEGVWSSGEFYENELDFKLGEGDYSSVVYWQPPEDDETISIVSIFREILNQSRSGEIDPITYDLNQSLKSFINFCLNDFNGYPYDKVVEKNVHEKMKVKNILKSNKEIYIGVQHGKAGLIRKAWENSDFTSEYLNVSDTKESWQYLSLKEFKTICNWAINPKDNNLSGIHWEGKPFFTDLLYLVSKDEKSNICIGMRGGLEKLRNMDIGEIKDRKGWEVSNERKTPQWFTGEEFCNVLEEKGYKIRAPEKNN</sequence>
<evidence type="ECO:0000313" key="1">
    <source>
        <dbReference type="EMBL" id="MBM7555791.1"/>
    </source>
</evidence>
<proteinExistence type="predicted"/>
<gene>
    <name evidence="1" type="ORF">JOC47_000625</name>
</gene>
<keyword evidence="2" id="KW-1185">Reference proteome</keyword>
<protein>
    <recommendedName>
        <fullName evidence="3">PD-(D/E)XK nuclease superfamily protein</fullName>
    </recommendedName>
</protein>
<dbReference type="Proteomes" id="UP000774000">
    <property type="component" value="Unassembled WGS sequence"/>
</dbReference>
<dbReference type="Pfam" id="PF14281">
    <property type="entry name" value="PDDEXK_4"/>
    <property type="match status" value="1"/>
</dbReference>
<evidence type="ECO:0008006" key="3">
    <source>
        <dbReference type="Google" id="ProtNLM"/>
    </source>
</evidence>
<name>A0A938XT23_9FIRM</name>
<dbReference type="EMBL" id="JAFBDQ010000003">
    <property type="protein sequence ID" value="MBM7555791.1"/>
    <property type="molecule type" value="Genomic_DNA"/>
</dbReference>
<accession>A0A938XT23</accession>
<reference evidence="1" key="1">
    <citation type="submission" date="2021-01" db="EMBL/GenBank/DDBJ databases">
        <title>Genomic Encyclopedia of Type Strains, Phase IV (KMG-IV): sequencing the most valuable type-strain genomes for metagenomic binning, comparative biology and taxonomic classification.</title>
        <authorList>
            <person name="Goeker M."/>
        </authorList>
    </citation>
    <scope>NUCLEOTIDE SEQUENCE</scope>
    <source>
        <strain evidence="1">DSM 23230</strain>
    </source>
</reference>
<dbReference type="AlphaFoldDB" id="A0A938XT23"/>
<dbReference type="RefSeq" id="WP_204700518.1">
    <property type="nucleotide sequence ID" value="NZ_JAFBDQ010000003.1"/>
</dbReference>